<dbReference type="Proteomes" id="UP001597374">
    <property type="component" value="Unassembled WGS sequence"/>
</dbReference>
<reference evidence="2" key="1">
    <citation type="journal article" date="2019" name="Int. J. Syst. Evol. Microbiol.">
        <title>The Global Catalogue of Microorganisms (GCM) 10K type strain sequencing project: providing services to taxonomists for standard genome sequencing and annotation.</title>
        <authorList>
            <consortium name="The Broad Institute Genomics Platform"/>
            <consortium name="The Broad Institute Genome Sequencing Center for Infectious Disease"/>
            <person name="Wu L."/>
            <person name="Ma J."/>
        </authorList>
    </citation>
    <scope>NUCLEOTIDE SEQUENCE [LARGE SCALE GENOMIC DNA]</scope>
    <source>
        <strain evidence="2">CGMCC 4.1782</strain>
    </source>
</reference>
<name>A0ABW5D0C7_9BACT</name>
<dbReference type="RefSeq" id="WP_250430888.1">
    <property type="nucleotide sequence ID" value="NZ_JALPRR010000003.1"/>
</dbReference>
<accession>A0ABW5D0C7</accession>
<sequence>MGIRKIIDKVKEEVKIVQGDETKDKRYTNENTFADEATARQEFERAKKKLFDVNKWSDLAGINSTFTLYDQHGRKSNATKPEVGYYMQIILPGAAIENWVRITDIKEAGDVAEFTVHPSEKPTESTAGEEVIQHFFIKEASSTFRVERRGNKLIGLEIGKNEGINNQGPEAGNRALLNTLVAEGGWAGIQALQWNKLTSYLVHQEEAKEDSSGQ</sequence>
<gene>
    <name evidence="1" type="ORF">ACFSKP_15970</name>
</gene>
<protein>
    <submittedName>
        <fullName evidence="1">Uncharacterized protein</fullName>
    </submittedName>
</protein>
<proteinExistence type="predicted"/>
<comment type="caution">
    <text evidence="1">The sequence shown here is derived from an EMBL/GenBank/DDBJ whole genome shotgun (WGS) entry which is preliminary data.</text>
</comment>
<dbReference type="EMBL" id="JBHUIM010000002">
    <property type="protein sequence ID" value="MFD2247763.1"/>
    <property type="molecule type" value="Genomic_DNA"/>
</dbReference>
<evidence type="ECO:0000313" key="2">
    <source>
        <dbReference type="Proteomes" id="UP001597374"/>
    </source>
</evidence>
<organism evidence="1 2">
    <name type="scientific">Pontibacter ruber</name>
    <dbReference type="NCBI Taxonomy" id="1343895"/>
    <lineage>
        <taxon>Bacteria</taxon>
        <taxon>Pseudomonadati</taxon>
        <taxon>Bacteroidota</taxon>
        <taxon>Cytophagia</taxon>
        <taxon>Cytophagales</taxon>
        <taxon>Hymenobacteraceae</taxon>
        <taxon>Pontibacter</taxon>
    </lineage>
</organism>
<evidence type="ECO:0000313" key="1">
    <source>
        <dbReference type="EMBL" id="MFD2247763.1"/>
    </source>
</evidence>
<keyword evidence="2" id="KW-1185">Reference proteome</keyword>